<protein>
    <submittedName>
        <fullName evidence="2">Uncharacterized protein</fullName>
    </submittedName>
</protein>
<evidence type="ECO:0000256" key="1">
    <source>
        <dbReference type="SAM" id="SignalP"/>
    </source>
</evidence>
<evidence type="ECO:0000313" key="3">
    <source>
        <dbReference type="Proteomes" id="UP001230156"/>
    </source>
</evidence>
<keyword evidence="3" id="KW-1185">Reference proteome</keyword>
<name>A0ABU0YSH5_9PROT</name>
<proteinExistence type="predicted"/>
<sequence>MIAFTRRTALLLAASSLLATALAATDGHADPADGTASGTLTVNGKVTPVAYATARQVPGFFDKSSMDTEVIVSDVPLDAQALGDPFVRGDLAAAGKLHAFEIVIDAAGTPVSTAWRDNGFKGAPAPSGLSSADPFVKSVLDGKVAAGSYKSAEPAEFFGNTYAFDVTFRAVVAP</sequence>
<organism evidence="2 3">
    <name type="scientific">Dongia sedimenti</name>
    <dbReference type="NCBI Taxonomy" id="3064282"/>
    <lineage>
        <taxon>Bacteria</taxon>
        <taxon>Pseudomonadati</taxon>
        <taxon>Pseudomonadota</taxon>
        <taxon>Alphaproteobacteria</taxon>
        <taxon>Rhodospirillales</taxon>
        <taxon>Dongiaceae</taxon>
        <taxon>Dongia</taxon>
    </lineage>
</organism>
<evidence type="ECO:0000313" key="2">
    <source>
        <dbReference type="EMBL" id="MDQ7249613.1"/>
    </source>
</evidence>
<dbReference type="RefSeq" id="WP_379957759.1">
    <property type="nucleotide sequence ID" value="NZ_JAUYVI010000005.1"/>
</dbReference>
<feature type="signal peptide" evidence="1">
    <location>
        <begin position="1"/>
        <end position="23"/>
    </location>
</feature>
<keyword evidence="1" id="KW-0732">Signal</keyword>
<reference evidence="3" key="1">
    <citation type="submission" date="2023-08" db="EMBL/GenBank/DDBJ databases">
        <title>Rhodospirillaceae gen. nov., a novel taxon isolated from the Yangtze River Yuezi River estuary sludge.</title>
        <authorList>
            <person name="Ruan L."/>
        </authorList>
    </citation>
    <scope>NUCLEOTIDE SEQUENCE [LARGE SCALE GENOMIC DNA]</scope>
    <source>
        <strain evidence="3">R-7</strain>
    </source>
</reference>
<accession>A0ABU0YSH5</accession>
<dbReference type="Proteomes" id="UP001230156">
    <property type="component" value="Unassembled WGS sequence"/>
</dbReference>
<feature type="chain" id="PRO_5047493595" evidence="1">
    <location>
        <begin position="24"/>
        <end position="174"/>
    </location>
</feature>
<dbReference type="EMBL" id="JAUYVI010000005">
    <property type="protein sequence ID" value="MDQ7249613.1"/>
    <property type="molecule type" value="Genomic_DNA"/>
</dbReference>
<comment type="caution">
    <text evidence="2">The sequence shown here is derived from an EMBL/GenBank/DDBJ whole genome shotgun (WGS) entry which is preliminary data.</text>
</comment>
<gene>
    <name evidence="2" type="ORF">Q8A70_18130</name>
</gene>